<dbReference type="Proteomes" id="UP000494040">
    <property type="component" value="Unassembled WGS sequence"/>
</dbReference>
<protein>
    <submittedName>
        <fullName evidence="2">Uncharacterized protein</fullName>
    </submittedName>
</protein>
<dbReference type="EnsemblMetazoa" id="XM_014389994.1">
    <property type="protein sequence ID" value="XP_014245480.1"/>
    <property type="gene ID" value="LOC106664333"/>
</dbReference>
<feature type="compositionally biased region" description="Polar residues" evidence="1">
    <location>
        <begin position="165"/>
        <end position="176"/>
    </location>
</feature>
<name>A0A8I6RK92_CIMLE</name>
<feature type="region of interest" description="Disordered" evidence="1">
    <location>
        <begin position="88"/>
        <end position="133"/>
    </location>
</feature>
<dbReference type="RefSeq" id="XP_014245480.1">
    <property type="nucleotide sequence ID" value="XM_014389994.1"/>
</dbReference>
<reference evidence="2" key="1">
    <citation type="submission" date="2022-01" db="UniProtKB">
        <authorList>
            <consortium name="EnsemblMetazoa"/>
        </authorList>
    </citation>
    <scope>IDENTIFICATION</scope>
</reference>
<feature type="region of interest" description="Disordered" evidence="1">
    <location>
        <begin position="260"/>
        <end position="293"/>
    </location>
</feature>
<dbReference type="AlphaFoldDB" id="A0A8I6RK92"/>
<dbReference type="EnsemblMetazoa" id="XM_014389993.1">
    <property type="protein sequence ID" value="XP_014245479.1"/>
    <property type="gene ID" value="LOC106664333"/>
</dbReference>
<accession>A0A8I6RK92</accession>
<dbReference type="GeneID" id="106664333"/>
<evidence type="ECO:0000256" key="1">
    <source>
        <dbReference type="SAM" id="MobiDB-lite"/>
    </source>
</evidence>
<organism evidence="2 3">
    <name type="scientific">Cimex lectularius</name>
    <name type="common">Bed bug</name>
    <name type="synonym">Acanthia lectularia</name>
    <dbReference type="NCBI Taxonomy" id="79782"/>
    <lineage>
        <taxon>Eukaryota</taxon>
        <taxon>Metazoa</taxon>
        <taxon>Ecdysozoa</taxon>
        <taxon>Arthropoda</taxon>
        <taxon>Hexapoda</taxon>
        <taxon>Insecta</taxon>
        <taxon>Pterygota</taxon>
        <taxon>Neoptera</taxon>
        <taxon>Paraneoptera</taxon>
        <taxon>Hemiptera</taxon>
        <taxon>Heteroptera</taxon>
        <taxon>Panheteroptera</taxon>
        <taxon>Cimicomorpha</taxon>
        <taxon>Cimicidae</taxon>
        <taxon>Cimex</taxon>
    </lineage>
</organism>
<dbReference type="RefSeq" id="XP_014245479.1">
    <property type="nucleotide sequence ID" value="XM_014389993.1"/>
</dbReference>
<proteinExistence type="predicted"/>
<dbReference type="KEGG" id="clec:106664333"/>
<evidence type="ECO:0000313" key="3">
    <source>
        <dbReference type="Proteomes" id="UP000494040"/>
    </source>
</evidence>
<keyword evidence="3" id="KW-1185">Reference proteome</keyword>
<evidence type="ECO:0000313" key="2">
    <source>
        <dbReference type="EnsemblMetazoa" id="XP_014245480.1"/>
    </source>
</evidence>
<sequence>MVRPGLLTVKESLEVARIAKKEERRTLRQSILNRQRNIQIIEEKLNPEQLKQKKIKEWKELKKKRLEEEKKNKKPPFRSYIVVRHTGLSPFRKPEPNLTKGAVKNKRSDQNSSQTKLQIPKNKTGFAPKLNLPQIPFPSVQERSKMPAKNIITFGGSTEEKQKANSKNLNSHRPNTRTAASGKLLLASDPNQRPTRTAASGKLFMANDKVFQRTKRTAANGKLLTSNDQTTARILPQRNAKIAKSITAPLKCLQLTEMPIDSSNNGKLSSDQKENACDSQGFQRGIRLRTKNK</sequence>
<dbReference type="OrthoDB" id="10638620at2759"/>
<feature type="region of interest" description="Disordered" evidence="1">
    <location>
        <begin position="155"/>
        <end position="176"/>
    </location>
</feature>